<comment type="caution">
    <text evidence="2">The sequence shown here is derived from an EMBL/GenBank/DDBJ whole genome shotgun (WGS) entry which is preliminary data.</text>
</comment>
<reference evidence="2" key="1">
    <citation type="thesis" date="2020" institute="ProQuest LLC" country="789 East Eisenhower Parkway, Ann Arbor, MI, USA">
        <title>Comparative Genomics and Chromosome Evolution.</title>
        <authorList>
            <person name="Mudd A.B."/>
        </authorList>
    </citation>
    <scope>NUCLEOTIDE SEQUENCE</scope>
    <source>
        <strain evidence="2">237g6f4</strain>
        <tissue evidence="2">Blood</tissue>
    </source>
</reference>
<gene>
    <name evidence="2" type="ORF">GDO81_027396</name>
</gene>
<dbReference type="AlphaFoldDB" id="A0AAV6YXN8"/>
<feature type="non-terminal residue" evidence="2">
    <location>
        <position position="137"/>
    </location>
</feature>
<name>A0AAV6YXN8_ENGPU</name>
<feature type="region of interest" description="Disordered" evidence="1">
    <location>
        <begin position="28"/>
        <end position="55"/>
    </location>
</feature>
<dbReference type="EMBL" id="WNYA01005621">
    <property type="protein sequence ID" value="KAG8542127.1"/>
    <property type="molecule type" value="Genomic_DNA"/>
</dbReference>
<sequence>MLRFTVNIPALNNSPQLKEFFRTGDVTMRSDGPDSADTVVLPPPLIPQPVRSSSTEVADVKEELDSFEDTEPPVSPEVLPEVEETISSSEPSQFDLLFDLTEDICQLIGEEETTNPTIAPKTLAPNDLVLFDPCYAE</sequence>
<dbReference type="Proteomes" id="UP000824782">
    <property type="component" value="Unassembled WGS sequence"/>
</dbReference>
<dbReference type="EMBL" id="WNYA01005621">
    <property type="protein sequence ID" value="KAG8542128.1"/>
    <property type="molecule type" value="Genomic_DNA"/>
</dbReference>
<proteinExistence type="predicted"/>
<keyword evidence="3" id="KW-1185">Reference proteome</keyword>
<accession>A0AAV6YXN8</accession>
<evidence type="ECO:0000313" key="2">
    <source>
        <dbReference type="EMBL" id="KAG8542127.1"/>
    </source>
</evidence>
<evidence type="ECO:0000313" key="3">
    <source>
        <dbReference type="Proteomes" id="UP000824782"/>
    </source>
</evidence>
<protein>
    <submittedName>
        <fullName evidence="2">Uncharacterized protein</fullName>
    </submittedName>
</protein>
<organism evidence="2 3">
    <name type="scientific">Engystomops pustulosus</name>
    <name type="common">Tungara frog</name>
    <name type="synonym">Physalaemus pustulosus</name>
    <dbReference type="NCBI Taxonomy" id="76066"/>
    <lineage>
        <taxon>Eukaryota</taxon>
        <taxon>Metazoa</taxon>
        <taxon>Chordata</taxon>
        <taxon>Craniata</taxon>
        <taxon>Vertebrata</taxon>
        <taxon>Euteleostomi</taxon>
        <taxon>Amphibia</taxon>
        <taxon>Batrachia</taxon>
        <taxon>Anura</taxon>
        <taxon>Neobatrachia</taxon>
        <taxon>Hyloidea</taxon>
        <taxon>Leptodactylidae</taxon>
        <taxon>Leiuperinae</taxon>
        <taxon>Engystomops</taxon>
    </lineage>
</organism>
<evidence type="ECO:0000256" key="1">
    <source>
        <dbReference type="SAM" id="MobiDB-lite"/>
    </source>
</evidence>